<accession>A0A8J8SEP4</accession>
<feature type="domain" description="S1 motif" evidence="6">
    <location>
        <begin position="277"/>
        <end position="346"/>
    </location>
</feature>
<dbReference type="FunFam" id="2.40.50.140:FF:000103">
    <property type="entry name" value="protein RRP5 homolog"/>
    <property type="match status" value="1"/>
</dbReference>
<keyword evidence="3" id="KW-0687">Ribonucleoprotein</keyword>
<dbReference type="SMART" id="SM00316">
    <property type="entry name" value="S1"/>
    <property type="match status" value="4"/>
</dbReference>
<dbReference type="GO" id="GO:0022627">
    <property type="term" value="C:cytosolic small ribosomal subunit"/>
    <property type="evidence" value="ECO:0007669"/>
    <property type="project" value="TreeGrafter"/>
</dbReference>
<keyword evidence="2 7" id="KW-0689">Ribosomal protein</keyword>
<dbReference type="GO" id="GO:0006412">
    <property type="term" value="P:translation"/>
    <property type="evidence" value="ECO:0007669"/>
    <property type="project" value="TreeGrafter"/>
</dbReference>
<protein>
    <submittedName>
        <fullName evidence="7">30S ribosomal protein S1</fullName>
    </submittedName>
</protein>
<dbReference type="GO" id="GO:0003735">
    <property type="term" value="F:structural constituent of ribosome"/>
    <property type="evidence" value="ECO:0007669"/>
    <property type="project" value="TreeGrafter"/>
</dbReference>
<dbReference type="FunFam" id="2.40.50.140:FF:000039">
    <property type="entry name" value="30S ribosomal protein S1"/>
    <property type="match status" value="1"/>
</dbReference>
<evidence type="ECO:0000259" key="6">
    <source>
        <dbReference type="PROSITE" id="PS50126"/>
    </source>
</evidence>
<dbReference type="PANTHER" id="PTHR10724:SF7">
    <property type="entry name" value="SMALL RIBOSOMAL SUBUNIT PROTEIN BS1C"/>
    <property type="match status" value="1"/>
</dbReference>
<dbReference type="PANTHER" id="PTHR10724">
    <property type="entry name" value="30S RIBOSOMAL PROTEIN S1"/>
    <property type="match status" value="1"/>
</dbReference>
<evidence type="ECO:0000313" key="7">
    <source>
        <dbReference type="EMBL" id="QUH32092.1"/>
    </source>
</evidence>
<feature type="coiled-coil region" evidence="5">
    <location>
        <begin position="161"/>
        <end position="195"/>
    </location>
</feature>
<dbReference type="Proteomes" id="UP000677305">
    <property type="component" value="Chromosome"/>
</dbReference>
<dbReference type="Pfam" id="PF00575">
    <property type="entry name" value="S1"/>
    <property type="match status" value="3"/>
</dbReference>
<dbReference type="SUPFAM" id="SSF50249">
    <property type="entry name" value="Nucleic acid-binding proteins"/>
    <property type="match status" value="4"/>
</dbReference>
<feature type="domain" description="S1 motif" evidence="6">
    <location>
        <begin position="18"/>
        <end position="87"/>
    </location>
</feature>
<dbReference type="GO" id="GO:0003729">
    <property type="term" value="F:mRNA binding"/>
    <property type="evidence" value="ECO:0007669"/>
    <property type="project" value="TreeGrafter"/>
</dbReference>
<dbReference type="PRINTS" id="PR00681">
    <property type="entry name" value="RIBOSOMALS1"/>
</dbReference>
<dbReference type="InterPro" id="IPR012340">
    <property type="entry name" value="NA-bd_OB-fold"/>
</dbReference>
<evidence type="ECO:0000256" key="3">
    <source>
        <dbReference type="ARBA" id="ARBA00023274"/>
    </source>
</evidence>
<dbReference type="InterPro" id="IPR003029">
    <property type="entry name" value="S1_domain"/>
</dbReference>
<comment type="function">
    <text evidence="4">Binds mRNA; thus facilitating recognition of the initiation point. It is needed to translate mRNA with a short Shine-Dalgarno (SD) purine-rich sequence.</text>
</comment>
<dbReference type="Gene3D" id="2.40.50.140">
    <property type="entry name" value="Nucleic acid-binding proteins"/>
    <property type="match status" value="4"/>
</dbReference>
<feature type="domain" description="S1 motif" evidence="6">
    <location>
        <begin position="99"/>
        <end position="171"/>
    </location>
</feature>
<gene>
    <name evidence="7" type="primary">rpsA</name>
    <name evidence="7" type="ORF">HYG85_21240</name>
</gene>
<dbReference type="CDD" id="cd04465">
    <property type="entry name" value="S1_RPS1_repeat_ec2_hs2"/>
    <property type="match status" value="1"/>
</dbReference>
<evidence type="ECO:0000256" key="5">
    <source>
        <dbReference type="SAM" id="Coils"/>
    </source>
</evidence>
<dbReference type="InterPro" id="IPR035104">
    <property type="entry name" value="Ribosomal_protein_S1-like"/>
</dbReference>
<name>A0A8J8SEP4_9FIRM</name>
<dbReference type="EMBL" id="CP058561">
    <property type="protein sequence ID" value="QUH32092.1"/>
    <property type="molecule type" value="Genomic_DNA"/>
</dbReference>
<dbReference type="InterPro" id="IPR050437">
    <property type="entry name" value="Ribos_protein_bS1-like"/>
</dbReference>
<reference evidence="7 8" key="1">
    <citation type="submission" date="2020-07" db="EMBL/GenBank/DDBJ databases">
        <title>Vallitalea guaymasensis genome.</title>
        <authorList>
            <person name="Postec A."/>
        </authorList>
    </citation>
    <scope>NUCLEOTIDE SEQUENCE [LARGE SCALE GENOMIC DNA]</scope>
    <source>
        <strain evidence="7 8">Ra1766G1</strain>
    </source>
</reference>
<dbReference type="OrthoDB" id="9804077at2"/>
<dbReference type="AlphaFoldDB" id="A0A8J8SEP4"/>
<keyword evidence="5" id="KW-0175">Coiled coil</keyword>
<evidence type="ECO:0000313" key="8">
    <source>
        <dbReference type="Proteomes" id="UP000677305"/>
    </source>
</evidence>
<evidence type="ECO:0000256" key="4">
    <source>
        <dbReference type="ARBA" id="ARBA00025604"/>
    </source>
</evidence>
<comment type="similarity">
    <text evidence="1">Belongs to the bacterial ribosomal protein bS1 family.</text>
</comment>
<dbReference type="KEGG" id="vgu:HYG85_21240"/>
<dbReference type="PROSITE" id="PS50126">
    <property type="entry name" value="S1"/>
    <property type="match status" value="4"/>
</dbReference>
<proteinExistence type="inferred from homology"/>
<organism evidence="7 8">
    <name type="scientific">Vallitalea guaymasensis</name>
    <dbReference type="NCBI Taxonomy" id="1185412"/>
    <lineage>
        <taxon>Bacteria</taxon>
        <taxon>Bacillati</taxon>
        <taxon>Bacillota</taxon>
        <taxon>Clostridia</taxon>
        <taxon>Lachnospirales</taxon>
        <taxon>Vallitaleaceae</taxon>
        <taxon>Vallitalea</taxon>
    </lineage>
</organism>
<sequence length="383" mass="43116">MEDYAEEIDNTFVKLTEGDIVEGKVLSVTDTEILVNIGYISDGIVPAQEIIHDEDVSLKDLYKENDMIKAQVTDLHDGEGNVLLSIKKAEQIIVWDELKEAFENKTTVKVIAKEAVKGGIKCVIKGIRAFMPGSRLSVNYVEDLNEFVGKELEARVIDLDVEKKNVVLSRKELEKEELEKKKHKLLQSIKKNDRMSGVVKRITNFGAFVDIGGIDGLVHINDLSWKRVKHPSEVVNVGDNVEVYVLDVDKARERISLGLKNVNDDPWLNIKEKYTEGNIYEGTVVRLLSFGAFVMLDGGIEGLVHISEIADKRIEKPEDVLEIGDKVTVKLLGIDEKGKKIKLSIKEAKDDVNKEEFNKFNDDSEISTSLKDVFKGIMDNFKE</sequence>
<evidence type="ECO:0000256" key="1">
    <source>
        <dbReference type="ARBA" id="ARBA00006767"/>
    </source>
</evidence>
<keyword evidence="8" id="KW-1185">Reference proteome</keyword>
<feature type="domain" description="S1 motif" evidence="6">
    <location>
        <begin position="192"/>
        <end position="260"/>
    </location>
</feature>
<dbReference type="NCBIfam" id="NF005208">
    <property type="entry name" value="PRK06676.1"/>
    <property type="match status" value="1"/>
</dbReference>
<dbReference type="CDD" id="cd05687">
    <property type="entry name" value="S1_RPS1_repeat_ec1_hs1"/>
    <property type="match status" value="1"/>
</dbReference>
<dbReference type="CDD" id="cd05688">
    <property type="entry name" value="S1_RPS1_repeat_ec3"/>
    <property type="match status" value="1"/>
</dbReference>
<evidence type="ECO:0000256" key="2">
    <source>
        <dbReference type="ARBA" id="ARBA00022980"/>
    </source>
</evidence>